<proteinExistence type="predicted"/>
<accession>A0ABR1Y4P7</accession>
<reference evidence="2 3" key="1">
    <citation type="journal article" date="2022" name="G3 (Bethesda)">
        <title>Enemy or ally: a genomic approach to elucidate the lifestyle of Phyllosticta citrichinaensis.</title>
        <authorList>
            <person name="Buijs V.A."/>
            <person name="Groenewald J.Z."/>
            <person name="Haridas S."/>
            <person name="LaButti K.M."/>
            <person name="Lipzen A."/>
            <person name="Martin F.M."/>
            <person name="Barry K."/>
            <person name="Grigoriev I.V."/>
            <person name="Crous P.W."/>
            <person name="Seidl M.F."/>
        </authorList>
    </citation>
    <scope>NUCLEOTIDE SEQUENCE [LARGE SCALE GENOMIC DNA]</scope>
    <source>
        <strain evidence="2 3">CBS 129764</strain>
    </source>
</reference>
<feature type="region of interest" description="Disordered" evidence="1">
    <location>
        <begin position="103"/>
        <end position="215"/>
    </location>
</feature>
<organism evidence="2 3">
    <name type="scientific">Phyllosticta citrichinensis</name>
    <dbReference type="NCBI Taxonomy" id="1130410"/>
    <lineage>
        <taxon>Eukaryota</taxon>
        <taxon>Fungi</taxon>
        <taxon>Dikarya</taxon>
        <taxon>Ascomycota</taxon>
        <taxon>Pezizomycotina</taxon>
        <taxon>Dothideomycetes</taxon>
        <taxon>Dothideomycetes incertae sedis</taxon>
        <taxon>Botryosphaeriales</taxon>
        <taxon>Phyllostictaceae</taxon>
        <taxon>Phyllosticta</taxon>
    </lineage>
</organism>
<evidence type="ECO:0000313" key="3">
    <source>
        <dbReference type="Proteomes" id="UP001456524"/>
    </source>
</evidence>
<feature type="compositionally biased region" description="Polar residues" evidence="1">
    <location>
        <begin position="132"/>
        <end position="145"/>
    </location>
</feature>
<sequence>MFFPQLYRQSWGLLIFIYIKRRDRLTNKSFPSFLTSEMYILARMLYLTFPAILGPMTAPQFRKTWTLLLAKCLTMPLFAPKTLAAKMPPGLWMPAPRESWRGTFGSLENRGRGEGRELQPENSRQSRHMYTCMQQKQEAGTNQRLTEAEPPRSASLSNALTRATRTPPRHSSKNNDGRQGVDKMRGCRWRRGAPHASQQASQPLPPRLVPPGETSSSWLSLATHAQLVADQLTHRASASCVGAYGVGCTVLMMEAWGSHGASTAPWCGVPDGAASDVFLCRLIRRTVLVFCTLLG</sequence>
<dbReference type="Proteomes" id="UP001456524">
    <property type="component" value="Unassembled WGS sequence"/>
</dbReference>
<dbReference type="EMBL" id="JBBWUH010000002">
    <property type="protein sequence ID" value="KAK8176171.1"/>
    <property type="molecule type" value="Genomic_DNA"/>
</dbReference>
<protein>
    <submittedName>
        <fullName evidence="2">Uncharacterized protein</fullName>
    </submittedName>
</protein>
<gene>
    <name evidence="2" type="ORF">IWX90DRAFT_133965</name>
</gene>
<feature type="compositionally biased region" description="Basic and acidic residues" evidence="1">
    <location>
        <begin position="173"/>
        <end position="185"/>
    </location>
</feature>
<comment type="caution">
    <text evidence="2">The sequence shown here is derived from an EMBL/GenBank/DDBJ whole genome shotgun (WGS) entry which is preliminary data.</text>
</comment>
<feature type="compositionally biased region" description="Basic and acidic residues" evidence="1">
    <location>
        <begin position="109"/>
        <end position="119"/>
    </location>
</feature>
<name>A0ABR1Y4P7_9PEZI</name>
<feature type="compositionally biased region" description="Polar residues" evidence="1">
    <location>
        <begin position="154"/>
        <end position="164"/>
    </location>
</feature>
<keyword evidence="3" id="KW-1185">Reference proteome</keyword>
<evidence type="ECO:0000313" key="2">
    <source>
        <dbReference type="EMBL" id="KAK8176171.1"/>
    </source>
</evidence>
<evidence type="ECO:0000256" key="1">
    <source>
        <dbReference type="SAM" id="MobiDB-lite"/>
    </source>
</evidence>